<gene>
    <name evidence="3" type="ORF">AN926_05780</name>
</gene>
<evidence type="ECO:0000313" key="3">
    <source>
        <dbReference type="EMBL" id="KPD32092.1"/>
    </source>
</evidence>
<dbReference type="InterPro" id="IPR011522">
    <property type="entry name" value="Thiamin/HMP-bd_put_YkoF"/>
</dbReference>
<dbReference type="InterPro" id="IPR029063">
    <property type="entry name" value="SAM-dependent_MTases_sf"/>
</dbReference>
<dbReference type="GO" id="GO:0008757">
    <property type="term" value="F:S-adenosylmethionine-dependent methyltransferase activity"/>
    <property type="evidence" value="ECO:0007669"/>
    <property type="project" value="InterPro"/>
</dbReference>
<dbReference type="PANTHER" id="PTHR42912">
    <property type="entry name" value="METHYLTRANSFERASE"/>
    <property type="match status" value="1"/>
</dbReference>
<accession>A0A0N0ZR04</accession>
<feature type="domain" description="Methyltransferase type 11" evidence="2">
    <location>
        <begin position="111"/>
        <end position="194"/>
    </location>
</feature>
<dbReference type="Proteomes" id="UP000053099">
    <property type="component" value="Unassembled WGS sequence"/>
</dbReference>
<dbReference type="InterPro" id="IPR013216">
    <property type="entry name" value="Methyltransf_11"/>
</dbReference>
<dbReference type="PATRIC" id="fig|37636.3.peg.214"/>
<dbReference type="EMBL" id="LJJR01000013">
    <property type="protein sequence ID" value="KPD32092.1"/>
    <property type="molecule type" value="Genomic_DNA"/>
</dbReference>
<dbReference type="InterPro" id="IPR029756">
    <property type="entry name" value="MTH1187/YkoF-like"/>
</dbReference>
<evidence type="ECO:0000259" key="1">
    <source>
        <dbReference type="Pfam" id="PF07615"/>
    </source>
</evidence>
<comment type="caution">
    <text evidence="3">The sequence shown here is derived from an EMBL/GenBank/DDBJ whole genome shotgun (WGS) entry which is preliminary data.</text>
</comment>
<dbReference type="SUPFAM" id="SSF53335">
    <property type="entry name" value="S-adenosyl-L-methionine-dependent methyltransferases"/>
    <property type="match status" value="1"/>
</dbReference>
<protein>
    <submittedName>
        <fullName evidence="3">ArsR family transcriptional regulator</fullName>
    </submittedName>
</protein>
<dbReference type="AlphaFoldDB" id="A0A0N0ZR04"/>
<dbReference type="SUPFAM" id="SSF89957">
    <property type="entry name" value="MTH1187/YkoF-like"/>
    <property type="match status" value="1"/>
</dbReference>
<name>A0A0N0ZR04_THESC</name>
<dbReference type="PANTHER" id="PTHR42912:SF93">
    <property type="entry name" value="N6-ADENOSINE-METHYLTRANSFERASE TMT1A"/>
    <property type="match status" value="1"/>
</dbReference>
<proteinExistence type="predicted"/>
<dbReference type="Gene3D" id="3.30.70.930">
    <property type="match status" value="1"/>
</dbReference>
<dbReference type="CDD" id="cd02440">
    <property type="entry name" value="AdoMet_MTases"/>
    <property type="match status" value="1"/>
</dbReference>
<organism evidence="3 4">
    <name type="scientific">Thermus scotoductus</name>
    <dbReference type="NCBI Taxonomy" id="37636"/>
    <lineage>
        <taxon>Bacteria</taxon>
        <taxon>Thermotogati</taxon>
        <taxon>Deinococcota</taxon>
        <taxon>Deinococci</taxon>
        <taxon>Thermales</taxon>
        <taxon>Thermaceae</taxon>
        <taxon>Thermus</taxon>
    </lineage>
</organism>
<evidence type="ECO:0000313" key="4">
    <source>
        <dbReference type="Proteomes" id="UP000053099"/>
    </source>
</evidence>
<dbReference type="InterPro" id="IPR050508">
    <property type="entry name" value="Methyltransf_Superfamily"/>
</dbReference>
<sequence>MAVKVLFALYPLLQGDYRAVEQALSTLEASGVEHRVYPTHTELSGEEEAVFRALEAAFKAAAAEGATVMWALFTNACEAKDPFRRPERLKRFPPLEIAQKALEGLKAQSVLDIGTGTGVFAEAFASLGLFTVGVDPRSDRLEVARAKVKKAHFLEARGESLPFPDQSFDLAFFGLSLHHLDPIPALREAARVARRVVVLEWPFRQEVALPEGQTDLREQEEGPPLERRLSPERLQALFQQALGSPPVILQEEGFTLALWENPQGT</sequence>
<reference evidence="3 4" key="1">
    <citation type="submission" date="2015-09" db="EMBL/GenBank/DDBJ databases">
        <title>Draft genome sequence of Thermus scotoductus strain K1 isolated from a geothermal spring in Nagorno-Karabakh, Armenia.</title>
        <authorList>
            <person name="Saghatelyan A."/>
            <person name="Poghosyan L."/>
            <person name="Panosyan H."/>
            <person name="Birkeland N.-K."/>
        </authorList>
    </citation>
    <scope>NUCLEOTIDE SEQUENCE [LARGE SCALE GENOMIC DNA]</scope>
    <source>
        <strain evidence="3 4">K1</strain>
    </source>
</reference>
<dbReference type="Pfam" id="PF08241">
    <property type="entry name" value="Methyltransf_11"/>
    <property type="match status" value="1"/>
</dbReference>
<dbReference type="Pfam" id="PF07615">
    <property type="entry name" value="Ykof"/>
    <property type="match status" value="1"/>
</dbReference>
<dbReference type="Gene3D" id="3.40.50.150">
    <property type="entry name" value="Vaccinia Virus protein VP39"/>
    <property type="match status" value="1"/>
</dbReference>
<feature type="domain" description="Thiamin/hydroxymethyl pyrimidine-binding YkoF putative" evidence="1">
    <location>
        <begin position="4"/>
        <end position="68"/>
    </location>
</feature>
<evidence type="ECO:0000259" key="2">
    <source>
        <dbReference type="Pfam" id="PF08241"/>
    </source>
</evidence>